<sequence length="111" mass="12220">MSGIPGSPTVIILSLVAFHGAYWYRLTRVPMVIGRHGMLLSHLVAFSGRLSFIFGGALFALVIYRHLPDLDQAVDPLQFIGRLLAMLAIQFSLFCYTLELERVGAAMRPAG</sequence>
<feature type="transmembrane region" description="Helical" evidence="1">
    <location>
        <begin position="6"/>
        <end position="24"/>
    </location>
</feature>
<dbReference type="KEGG" id="ptaw:DW352_16045"/>
<keyword evidence="3" id="KW-1185">Reference proteome</keyword>
<keyword evidence="1" id="KW-0472">Membrane</keyword>
<evidence type="ECO:0000256" key="1">
    <source>
        <dbReference type="SAM" id="Phobius"/>
    </source>
</evidence>
<accession>A0A346A4G3</accession>
<organism evidence="2 3">
    <name type="scientific">Pseudolabrys taiwanensis</name>
    <dbReference type="NCBI Taxonomy" id="331696"/>
    <lineage>
        <taxon>Bacteria</taxon>
        <taxon>Pseudomonadati</taxon>
        <taxon>Pseudomonadota</taxon>
        <taxon>Alphaproteobacteria</taxon>
        <taxon>Hyphomicrobiales</taxon>
        <taxon>Xanthobacteraceae</taxon>
        <taxon>Pseudolabrys</taxon>
    </lineage>
</organism>
<reference evidence="2 3" key="1">
    <citation type="submission" date="2018-07" db="EMBL/GenBank/DDBJ databases">
        <authorList>
            <person name="Quirk P.G."/>
            <person name="Krulwich T.A."/>
        </authorList>
    </citation>
    <scope>NUCLEOTIDE SEQUENCE [LARGE SCALE GENOMIC DNA]</scope>
    <source>
        <strain evidence="2 3">CC-BB4</strain>
    </source>
</reference>
<dbReference type="EMBL" id="CP031417">
    <property type="protein sequence ID" value="AXK84060.1"/>
    <property type="molecule type" value="Genomic_DNA"/>
</dbReference>
<dbReference type="AlphaFoldDB" id="A0A346A4G3"/>
<keyword evidence="1" id="KW-1133">Transmembrane helix</keyword>
<proteinExistence type="predicted"/>
<gene>
    <name evidence="2" type="ORF">DW352_16045</name>
</gene>
<name>A0A346A4G3_9HYPH</name>
<evidence type="ECO:0000313" key="3">
    <source>
        <dbReference type="Proteomes" id="UP000254889"/>
    </source>
</evidence>
<feature type="transmembrane region" description="Helical" evidence="1">
    <location>
        <begin position="44"/>
        <end position="67"/>
    </location>
</feature>
<dbReference type="OrthoDB" id="8366007at2"/>
<feature type="transmembrane region" description="Helical" evidence="1">
    <location>
        <begin position="79"/>
        <end position="98"/>
    </location>
</feature>
<protein>
    <submittedName>
        <fullName evidence="2">Uncharacterized protein</fullName>
    </submittedName>
</protein>
<keyword evidence="1" id="KW-0812">Transmembrane</keyword>
<evidence type="ECO:0000313" key="2">
    <source>
        <dbReference type="EMBL" id="AXK84060.1"/>
    </source>
</evidence>
<dbReference type="Proteomes" id="UP000254889">
    <property type="component" value="Chromosome"/>
</dbReference>